<dbReference type="RefSeq" id="XP_013897059.1">
    <property type="nucleotide sequence ID" value="XM_014041605.1"/>
</dbReference>
<proteinExistence type="predicted"/>
<gene>
    <name evidence="2" type="ORF">MNEG_9923</name>
</gene>
<evidence type="ECO:0000313" key="2">
    <source>
        <dbReference type="EMBL" id="KIY98039.1"/>
    </source>
</evidence>
<protein>
    <submittedName>
        <fullName evidence="2">Uncharacterized protein</fullName>
    </submittedName>
</protein>
<keyword evidence="1" id="KW-0812">Transmembrane</keyword>
<dbReference type="AlphaFoldDB" id="A0A0D2M379"/>
<feature type="transmembrane region" description="Helical" evidence="1">
    <location>
        <begin position="109"/>
        <end position="131"/>
    </location>
</feature>
<dbReference type="EMBL" id="KK102332">
    <property type="protein sequence ID" value="KIY98039.1"/>
    <property type="molecule type" value="Genomic_DNA"/>
</dbReference>
<dbReference type="KEGG" id="mng:MNEG_9923"/>
<evidence type="ECO:0000256" key="1">
    <source>
        <dbReference type="SAM" id="Phobius"/>
    </source>
</evidence>
<keyword evidence="1" id="KW-1133">Transmembrane helix</keyword>
<dbReference type="GeneID" id="25742798"/>
<dbReference type="Proteomes" id="UP000054498">
    <property type="component" value="Unassembled WGS sequence"/>
</dbReference>
<keyword evidence="3" id="KW-1185">Reference proteome</keyword>
<sequence length="135" mass="14070">MSALSHVRNSAAGAAVLRQPRLPLRPRVLLTPQALALGPCSCDVRSAALSCRQPLLPAEVDARAAGSIFGSNSSSKRRTLVIRESGAAGGLGSHGGASGDPVDTWPKRLLLGVALAYISLVVLVPFLNVFFQVCR</sequence>
<evidence type="ECO:0000313" key="3">
    <source>
        <dbReference type="Proteomes" id="UP000054498"/>
    </source>
</evidence>
<organism evidence="2 3">
    <name type="scientific">Monoraphidium neglectum</name>
    <dbReference type="NCBI Taxonomy" id="145388"/>
    <lineage>
        <taxon>Eukaryota</taxon>
        <taxon>Viridiplantae</taxon>
        <taxon>Chlorophyta</taxon>
        <taxon>core chlorophytes</taxon>
        <taxon>Chlorophyceae</taxon>
        <taxon>CS clade</taxon>
        <taxon>Sphaeropleales</taxon>
        <taxon>Selenastraceae</taxon>
        <taxon>Monoraphidium</taxon>
    </lineage>
</organism>
<keyword evidence="1" id="KW-0472">Membrane</keyword>
<accession>A0A0D2M379</accession>
<reference evidence="2 3" key="1">
    <citation type="journal article" date="2013" name="BMC Genomics">
        <title>Reconstruction of the lipid metabolism for the microalga Monoraphidium neglectum from its genome sequence reveals characteristics suitable for biofuel production.</title>
        <authorList>
            <person name="Bogen C."/>
            <person name="Al-Dilaimi A."/>
            <person name="Albersmeier A."/>
            <person name="Wichmann J."/>
            <person name="Grundmann M."/>
            <person name="Rupp O."/>
            <person name="Lauersen K.J."/>
            <person name="Blifernez-Klassen O."/>
            <person name="Kalinowski J."/>
            <person name="Goesmann A."/>
            <person name="Mussgnug J.H."/>
            <person name="Kruse O."/>
        </authorList>
    </citation>
    <scope>NUCLEOTIDE SEQUENCE [LARGE SCALE GENOMIC DNA]</scope>
    <source>
        <strain evidence="2 3">SAG 48.87</strain>
    </source>
</reference>
<name>A0A0D2M379_9CHLO</name>